<feature type="domain" description="Sulfatase-modifying factor enzyme-like" evidence="1">
    <location>
        <begin position="1"/>
        <end position="149"/>
    </location>
</feature>
<dbReference type="InterPro" id="IPR042095">
    <property type="entry name" value="SUMF_sf"/>
</dbReference>
<dbReference type="InterPro" id="IPR005532">
    <property type="entry name" value="SUMF_dom"/>
</dbReference>
<organism evidence="2 3">
    <name type="scientific">Candidatus Nitrospira kreftii</name>
    <dbReference type="NCBI Taxonomy" id="2652173"/>
    <lineage>
        <taxon>Bacteria</taxon>
        <taxon>Pseudomonadati</taxon>
        <taxon>Nitrospirota</taxon>
        <taxon>Nitrospiria</taxon>
        <taxon>Nitrospirales</taxon>
        <taxon>Nitrospiraceae</taxon>
        <taxon>Nitrospira</taxon>
    </lineage>
</organism>
<dbReference type="GO" id="GO:0120147">
    <property type="term" value="F:formylglycine-generating oxidase activity"/>
    <property type="evidence" value="ECO:0007669"/>
    <property type="project" value="TreeGrafter"/>
</dbReference>
<evidence type="ECO:0000313" key="2">
    <source>
        <dbReference type="EMBL" id="QPD02759.1"/>
    </source>
</evidence>
<dbReference type="InterPro" id="IPR051043">
    <property type="entry name" value="Sulfatase_Mod_Factor_Kinase"/>
</dbReference>
<dbReference type="EMBL" id="CP047423">
    <property type="protein sequence ID" value="QPD02759.1"/>
    <property type="molecule type" value="Genomic_DNA"/>
</dbReference>
<dbReference type="Proteomes" id="UP000593737">
    <property type="component" value="Chromosome"/>
</dbReference>
<dbReference type="PANTHER" id="PTHR23150">
    <property type="entry name" value="SULFATASE MODIFYING FACTOR 1, 2"/>
    <property type="match status" value="1"/>
</dbReference>
<dbReference type="PANTHER" id="PTHR23150:SF19">
    <property type="entry name" value="FORMYLGLYCINE-GENERATING ENZYME"/>
    <property type="match status" value="1"/>
</dbReference>
<dbReference type="KEGG" id="nkf:Nkreftii_000533"/>
<dbReference type="InterPro" id="IPR016187">
    <property type="entry name" value="CTDL_fold"/>
</dbReference>
<dbReference type="AlphaFoldDB" id="A0A7S8IY66"/>
<protein>
    <recommendedName>
        <fullName evidence="1">Sulfatase-modifying factor enzyme-like domain-containing protein</fullName>
    </recommendedName>
</protein>
<evidence type="ECO:0000259" key="1">
    <source>
        <dbReference type="Pfam" id="PF03781"/>
    </source>
</evidence>
<gene>
    <name evidence="2" type="ORF">Nkreftii_000533</name>
</gene>
<evidence type="ECO:0000313" key="3">
    <source>
        <dbReference type="Proteomes" id="UP000593737"/>
    </source>
</evidence>
<dbReference type="Pfam" id="PF03781">
    <property type="entry name" value="FGE-sulfatase"/>
    <property type="match status" value="1"/>
</dbReference>
<sequence length="189" mass="21590">MVLIPAGSFLMGSTKDEVDRAIKDCVKELGTDQQTCAGWYKRELPQHRVQMGAFYFDTYEVTNRRFQQFTRQTGYRTTAEREGSAWAFIEGKGWEEVKGANWQKPEAGATVFDSNRAEHPVVAVSWDDAQAYCRWAKKRLPTEAEWEYARPRRHDDHILVGARESGGTACREYRGRISEAAPQLDHVGV</sequence>
<name>A0A7S8IY66_9BACT</name>
<dbReference type="SUPFAM" id="SSF56436">
    <property type="entry name" value="C-type lectin-like"/>
    <property type="match status" value="1"/>
</dbReference>
<proteinExistence type="predicted"/>
<reference evidence="2 3" key="1">
    <citation type="journal article" date="2020" name="ISME J.">
        <title>Enrichment and physiological characterization of a novel comammox Nitrospira indicates ammonium inhibition of complete nitrification.</title>
        <authorList>
            <person name="Sakoula D."/>
            <person name="Koch H."/>
            <person name="Frank J."/>
            <person name="Jetten M.S.M."/>
            <person name="van Kessel M.A.H.J."/>
            <person name="Lucker S."/>
        </authorList>
    </citation>
    <scope>NUCLEOTIDE SEQUENCE [LARGE SCALE GENOMIC DNA]</scope>
    <source>
        <strain evidence="2">Comreactor17</strain>
    </source>
</reference>
<dbReference type="Gene3D" id="3.90.1580.10">
    <property type="entry name" value="paralog of FGE (formylglycine-generating enzyme)"/>
    <property type="match status" value="1"/>
</dbReference>
<accession>A0A7S8IY66</accession>